<dbReference type="Gene3D" id="2.60.40.4150">
    <property type="entry name" value="Type VI secretion system, lipoprotein SciN"/>
    <property type="match status" value="1"/>
</dbReference>
<dbReference type="STRING" id="463014.BAU07_21860"/>
<keyword evidence="3" id="KW-1185">Reference proteome</keyword>
<dbReference type="NCBIfam" id="TIGR03352">
    <property type="entry name" value="VI_chp_3"/>
    <property type="match status" value="1"/>
</dbReference>
<evidence type="ECO:0000313" key="2">
    <source>
        <dbReference type="EMBL" id="ANN80681.1"/>
    </source>
</evidence>
<organism evidence="2 3">
    <name type="scientific">Bordetella flabilis</name>
    <dbReference type="NCBI Taxonomy" id="463014"/>
    <lineage>
        <taxon>Bacteria</taxon>
        <taxon>Pseudomonadati</taxon>
        <taxon>Pseudomonadota</taxon>
        <taxon>Betaproteobacteria</taxon>
        <taxon>Burkholderiales</taxon>
        <taxon>Alcaligenaceae</taxon>
        <taxon>Bordetella</taxon>
    </lineage>
</organism>
<dbReference type="PANTHER" id="PTHR37625">
    <property type="entry name" value="OUTER MEMBRANE LIPOPROTEIN-RELATED"/>
    <property type="match status" value="1"/>
</dbReference>
<dbReference type="InterPro" id="IPR038706">
    <property type="entry name" value="Type_VI_SciN-like_sf"/>
</dbReference>
<keyword evidence="2" id="KW-0449">Lipoprotein</keyword>
<sequence>MRGAARACVSALLPCLLGATLLGGCSSTARQVPIPYAIAFSADAQVNPDSSGRPSPIQVTMYELKSPGTFESRDYFSLQADAQAALGKDLLNTDQVILKPGQTQVVQRPGNPEARAIGIVAGYRDLEHSRWRLVVPLPEPQNTNIYKVWQFSPNAENVHVAVGRRGLAETDRDRSWWPF</sequence>
<feature type="chain" id="PRO_5008259136" evidence="1">
    <location>
        <begin position="20"/>
        <end position="179"/>
    </location>
</feature>
<dbReference type="PANTHER" id="PTHR37625:SF4">
    <property type="entry name" value="OUTER MEMBRANE LIPOPROTEIN"/>
    <property type="match status" value="1"/>
</dbReference>
<protein>
    <submittedName>
        <fullName evidence="2">Type VI secretion system-associated lipoprotein</fullName>
    </submittedName>
</protein>
<evidence type="ECO:0000313" key="3">
    <source>
        <dbReference type="Proteomes" id="UP000091926"/>
    </source>
</evidence>
<evidence type="ECO:0000256" key="1">
    <source>
        <dbReference type="SAM" id="SignalP"/>
    </source>
</evidence>
<dbReference type="Pfam" id="PF12790">
    <property type="entry name" value="T6SS-SciN"/>
    <property type="match status" value="1"/>
</dbReference>
<proteinExistence type="predicted"/>
<dbReference type="OrthoDB" id="5471061at2"/>
<dbReference type="AlphaFoldDB" id="A0A193GMK6"/>
<dbReference type="KEGG" id="bfz:BAU07_21860"/>
<dbReference type="PROSITE" id="PS51257">
    <property type="entry name" value="PROKAR_LIPOPROTEIN"/>
    <property type="match status" value="1"/>
</dbReference>
<feature type="signal peptide" evidence="1">
    <location>
        <begin position="1"/>
        <end position="19"/>
    </location>
</feature>
<dbReference type="Proteomes" id="UP000091926">
    <property type="component" value="Chromosome"/>
</dbReference>
<dbReference type="EMBL" id="CP016172">
    <property type="protein sequence ID" value="ANN80681.1"/>
    <property type="molecule type" value="Genomic_DNA"/>
</dbReference>
<keyword evidence="1" id="KW-0732">Signal</keyword>
<dbReference type="InterPro" id="IPR017734">
    <property type="entry name" value="T6SS_SciN"/>
</dbReference>
<name>A0A193GMK6_9BORD</name>
<reference evidence="2 3" key="1">
    <citation type="submission" date="2016-06" db="EMBL/GenBank/DDBJ databases">
        <title>Complete genome sequences of Bordetella bronchialis and Bordetella flabilis.</title>
        <authorList>
            <person name="LiPuma J.J."/>
            <person name="Spilker T."/>
        </authorList>
    </citation>
    <scope>NUCLEOTIDE SEQUENCE [LARGE SCALE GENOMIC DNA]</scope>
    <source>
        <strain evidence="2 3">AU10664</strain>
    </source>
</reference>
<gene>
    <name evidence="2" type="ORF">BAU07_21860</name>
</gene>
<accession>A0A193GMK6</accession>